<evidence type="ECO:0000313" key="1">
    <source>
        <dbReference type="EMBL" id="KKS82615.1"/>
    </source>
</evidence>
<evidence type="ECO:0000313" key="2">
    <source>
        <dbReference type="Proteomes" id="UP000034810"/>
    </source>
</evidence>
<name>A0A0G1CAE6_9BACT</name>
<protein>
    <recommendedName>
        <fullName evidence="3">Glycosidase related protein</fullName>
    </recommendedName>
</protein>
<accession>A0A0G1CAE6</accession>
<dbReference type="AlphaFoldDB" id="A0A0G1CAE6"/>
<comment type="caution">
    <text evidence="1">The sequence shown here is derived from an EMBL/GenBank/DDBJ whole genome shotgun (WGS) entry which is preliminary data.</text>
</comment>
<reference evidence="1 2" key="1">
    <citation type="journal article" date="2015" name="Nature">
        <title>rRNA introns, odd ribosomes, and small enigmatic genomes across a large radiation of phyla.</title>
        <authorList>
            <person name="Brown C.T."/>
            <person name="Hug L.A."/>
            <person name="Thomas B.C."/>
            <person name="Sharon I."/>
            <person name="Castelle C.J."/>
            <person name="Singh A."/>
            <person name="Wilkins M.J."/>
            <person name="Williams K.H."/>
            <person name="Banfield J.F."/>
        </authorList>
    </citation>
    <scope>NUCLEOTIDE SEQUENCE [LARGE SCALE GENOMIC DNA]</scope>
</reference>
<organism evidence="1 2">
    <name type="scientific">Candidatus Wolfebacteria bacterium GW2011_GWC1_43_10</name>
    <dbReference type="NCBI Taxonomy" id="1619011"/>
    <lineage>
        <taxon>Bacteria</taxon>
        <taxon>Candidatus Wolfeibacteriota</taxon>
    </lineage>
</organism>
<gene>
    <name evidence="1" type="ORF">UV58_C0008G0002</name>
</gene>
<dbReference type="EMBL" id="LCFA01000008">
    <property type="protein sequence ID" value="KKS82615.1"/>
    <property type="molecule type" value="Genomic_DNA"/>
</dbReference>
<sequence length="419" mass="48684">MLACKKIARILRADKDTVQNVCLTLEKITGKKEVLDSIYGENILTIGNRLKTVGLSFNSSAKQIFDVLTAKLNRDNQLLKDLMGGPDLAHEEGYQTVASFVSSIPENKRGFFIKKEKFVEFLEKTPPQKIIDMFGYKSVGELLEKEDWREIAAALRFVQGEGWINSVFLESYKSLSPSDFEQRDIEIIALNSKWYQLGEKFIEKKYHNISHLKELGIIFIIPLSLDVPGELMRNVGLLFHYVNEVRFYSKIFERISKDNQKFYTEFSSLLRGDVPDNQELSLSGDWLIVQRYLAKDDENDWRLFSPHVNPEAIHWEKAEKMIVDLGKKYNSVADDFAFWSGLNWVGDYFPTDTGIEVLVSFNLIDTSMSLIKKQEMIKYLYHHQESLWNKIFSSYFGEEKMEEMIRENIVEGYISFDNK</sequence>
<evidence type="ECO:0008006" key="3">
    <source>
        <dbReference type="Google" id="ProtNLM"/>
    </source>
</evidence>
<dbReference type="Proteomes" id="UP000034810">
    <property type="component" value="Unassembled WGS sequence"/>
</dbReference>
<proteinExistence type="predicted"/>